<dbReference type="Pfam" id="PF03966">
    <property type="entry name" value="Trm112p"/>
    <property type="match status" value="1"/>
</dbReference>
<dbReference type="EMBL" id="SPUH01000001">
    <property type="protein sequence ID" value="TKS54508.1"/>
    <property type="molecule type" value="Genomic_DNA"/>
</dbReference>
<dbReference type="Gene3D" id="2.20.25.10">
    <property type="match status" value="1"/>
</dbReference>
<name>A0A4Z1RCH1_9GAMM</name>
<dbReference type="AlphaFoldDB" id="A0A4Z1RCH1"/>
<reference evidence="1 2" key="1">
    <citation type="submission" date="2019-01" db="EMBL/GenBank/DDBJ databases">
        <authorList>
            <person name="Zhang S."/>
        </authorList>
    </citation>
    <scope>NUCLEOTIDE SEQUENCE [LARGE SCALE GENOMIC DNA]</scope>
    <source>
        <strain evidence="1 2">1626</strain>
    </source>
</reference>
<keyword evidence="2" id="KW-1185">Reference proteome</keyword>
<dbReference type="Proteomes" id="UP000298681">
    <property type="component" value="Unassembled WGS sequence"/>
</dbReference>
<accession>A0A4Z1RCH1</accession>
<sequence>MDRKLLDILVCPASRQPLALLDNAGLDALNRAIATGTVQRDDGATQSSPLRAALVTRDHKRVYRVDDGIPVLLVEEAIATGQIDGFPAAPAR</sequence>
<dbReference type="InterPro" id="IPR005651">
    <property type="entry name" value="Trm112-like"/>
</dbReference>
<gene>
    <name evidence="1" type="ORF">E4582_06880</name>
</gene>
<evidence type="ECO:0000313" key="2">
    <source>
        <dbReference type="Proteomes" id="UP000298681"/>
    </source>
</evidence>
<comment type="caution">
    <text evidence="1">The sequence shown here is derived from an EMBL/GenBank/DDBJ whole genome shotgun (WGS) entry which is preliminary data.</text>
</comment>
<dbReference type="SUPFAM" id="SSF158997">
    <property type="entry name" value="Trm112p-like"/>
    <property type="match status" value="1"/>
</dbReference>
<dbReference type="RefSeq" id="WP_134673882.1">
    <property type="nucleotide sequence ID" value="NZ_SPUH01000001.1"/>
</dbReference>
<evidence type="ECO:0000313" key="1">
    <source>
        <dbReference type="EMBL" id="TKS54508.1"/>
    </source>
</evidence>
<protein>
    <submittedName>
        <fullName evidence="1">Trm112 family protein</fullName>
    </submittedName>
</protein>
<organism evidence="1 2">
    <name type="scientific">Luteimonas yindakuii</name>
    <dbReference type="NCBI Taxonomy" id="2565782"/>
    <lineage>
        <taxon>Bacteria</taxon>
        <taxon>Pseudomonadati</taxon>
        <taxon>Pseudomonadota</taxon>
        <taxon>Gammaproteobacteria</taxon>
        <taxon>Lysobacterales</taxon>
        <taxon>Lysobacteraceae</taxon>
        <taxon>Luteimonas</taxon>
    </lineage>
</organism>
<proteinExistence type="predicted"/>